<proteinExistence type="predicted"/>
<keyword evidence="4 5" id="KW-0472">Membrane</keyword>
<dbReference type="OrthoDB" id="410651at2759"/>
<keyword evidence="3 5" id="KW-1133">Transmembrane helix</keyword>
<evidence type="ECO:0000313" key="7">
    <source>
        <dbReference type="Proteomes" id="UP000320333"/>
    </source>
</evidence>
<dbReference type="Gene3D" id="1.20.120.550">
    <property type="entry name" value="Membrane associated eicosanoid/glutathione metabolism-like domain"/>
    <property type="match status" value="1"/>
</dbReference>
<evidence type="ECO:0000256" key="2">
    <source>
        <dbReference type="ARBA" id="ARBA00022692"/>
    </source>
</evidence>
<dbReference type="AlphaFoldDB" id="A0A507FLJ4"/>
<name>A0A507FLJ4_9FUNG</name>
<protein>
    <recommendedName>
        <fullName evidence="8">Glutathione transferase</fullName>
    </recommendedName>
</protein>
<dbReference type="InterPro" id="IPR023352">
    <property type="entry name" value="MAPEG-like_dom_sf"/>
</dbReference>
<feature type="transmembrane region" description="Helical" evidence="5">
    <location>
        <begin position="137"/>
        <end position="157"/>
    </location>
</feature>
<dbReference type="SUPFAM" id="SSF161084">
    <property type="entry name" value="MAPEG domain-like"/>
    <property type="match status" value="1"/>
</dbReference>
<dbReference type="PANTHER" id="PTHR10250">
    <property type="entry name" value="MICROSOMAL GLUTATHIONE S-TRANSFERASE"/>
    <property type="match status" value="1"/>
</dbReference>
<dbReference type="EMBL" id="QEAP01000025">
    <property type="protein sequence ID" value="TPX77269.1"/>
    <property type="molecule type" value="Genomic_DNA"/>
</dbReference>
<evidence type="ECO:0000256" key="4">
    <source>
        <dbReference type="ARBA" id="ARBA00023136"/>
    </source>
</evidence>
<evidence type="ECO:0000256" key="3">
    <source>
        <dbReference type="ARBA" id="ARBA00022989"/>
    </source>
</evidence>
<dbReference type="InterPro" id="IPR050997">
    <property type="entry name" value="MAPEG"/>
</dbReference>
<evidence type="ECO:0000256" key="1">
    <source>
        <dbReference type="ARBA" id="ARBA00004141"/>
    </source>
</evidence>
<evidence type="ECO:0000313" key="6">
    <source>
        <dbReference type="EMBL" id="TPX77269.1"/>
    </source>
</evidence>
<dbReference type="PANTHER" id="PTHR10250:SF26">
    <property type="entry name" value="GLUTATHIONE S-TRANSFERASE 3, MITOCHONDRIAL"/>
    <property type="match status" value="1"/>
</dbReference>
<accession>A0A507FLJ4</accession>
<dbReference type="Proteomes" id="UP000320333">
    <property type="component" value="Unassembled WGS sequence"/>
</dbReference>
<dbReference type="GO" id="GO:0005635">
    <property type="term" value="C:nuclear envelope"/>
    <property type="evidence" value="ECO:0007669"/>
    <property type="project" value="TreeGrafter"/>
</dbReference>
<evidence type="ECO:0000256" key="5">
    <source>
        <dbReference type="SAM" id="Phobius"/>
    </source>
</evidence>
<dbReference type="GO" id="GO:0004602">
    <property type="term" value="F:glutathione peroxidase activity"/>
    <property type="evidence" value="ECO:0007669"/>
    <property type="project" value="TreeGrafter"/>
</dbReference>
<comment type="subcellular location">
    <subcellularLocation>
        <location evidence="1">Membrane</location>
        <topology evidence="1">Multi-pass membrane protein</topology>
    </subcellularLocation>
</comment>
<dbReference type="GO" id="GO:0016020">
    <property type="term" value="C:membrane"/>
    <property type="evidence" value="ECO:0007669"/>
    <property type="project" value="UniProtKB-SubCell"/>
</dbReference>
<evidence type="ECO:0008006" key="8">
    <source>
        <dbReference type="Google" id="ProtNLM"/>
    </source>
</evidence>
<keyword evidence="7" id="KW-1185">Reference proteome</keyword>
<reference evidence="6 7" key="1">
    <citation type="journal article" date="2019" name="Sci. Rep.">
        <title>Comparative genomics of chytrid fungi reveal insights into the obligate biotrophic and pathogenic lifestyle of Synchytrium endobioticum.</title>
        <authorList>
            <person name="van de Vossenberg B.T.L.H."/>
            <person name="Warris S."/>
            <person name="Nguyen H.D.T."/>
            <person name="van Gent-Pelzer M.P.E."/>
            <person name="Joly D.L."/>
            <person name="van de Geest H.C."/>
            <person name="Bonants P.J.M."/>
            <person name="Smith D.S."/>
            <person name="Levesque C.A."/>
            <person name="van der Lee T.A.J."/>
        </authorList>
    </citation>
    <scope>NUCLEOTIDE SEQUENCE [LARGE SCALE GENOMIC DNA]</scope>
    <source>
        <strain evidence="6 7">CBS 675.73</strain>
    </source>
</reference>
<gene>
    <name evidence="6" type="ORF">CcCBS67573_g01489</name>
</gene>
<organism evidence="6 7">
    <name type="scientific">Chytriomyces confervae</name>
    <dbReference type="NCBI Taxonomy" id="246404"/>
    <lineage>
        <taxon>Eukaryota</taxon>
        <taxon>Fungi</taxon>
        <taxon>Fungi incertae sedis</taxon>
        <taxon>Chytridiomycota</taxon>
        <taxon>Chytridiomycota incertae sedis</taxon>
        <taxon>Chytridiomycetes</taxon>
        <taxon>Chytridiales</taxon>
        <taxon>Chytriomycetaceae</taxon>
        <taxon>Chytriomyces</taxon>
    </lineage>
</organism>
<dbReference type="GO" id="GO:0005783">
    <property type="term" value="C:endoplasmic reticulum"/>
    <property type="evidence" value="ECO:0007669"/>
    <property type="project" value="TreeGrafter"/>
</dbReference>
<keyword evidence="2 5" id="KW-0812">Transmembrane</keyword>
<sequence length="161" mass="18419">MLVEVSNDFGYVIAVMIDAYQQPFTRTSAFYLQQNFAFVIQVLRQRMATGIKAPSFYPRDSEIKELKLSKEQVQKYMYAQRIHQNNMEFMSFFLPVFLVAGVSNPIHTAAAGAFIFVCRMIYGFVPPKSSIRALSGFFHLGEWYVLYLAGSFAYNAIYAKA</sequence>
<dbReference type="Pfam" id="PF01124">
    <property type="entry name" value="MAPEG"/>
    <property type="match status" value="1"/>
</dbReference>
<dbReference type="GO" id="GO:0004364">
    <property type="term" value="F:glutathione transferase activity"/>
    <property type="evidence" value="ECO:0007669"/>
    <property type="project" value="TreeGrafter"/>
</dbReference>
<comment type="caution">
    <text evidence="6">The sequence shown here is derived from an EMBL/GenBank/DDBJ whole genome shotgun (WGS) entry which is preliminary data.</text>
</comment>
<dbReference type="InterPro" id="IPR001129">
    <property type="entry name" value="Membr-assoc_MAPEG"/>
</dbReference>